<sequence>MTWREVGLNNKDLEERARLEAAMECKYQEGREVPAPDCSPLHDTTATNSLVRYAAVGPVFTDLPLELFINVIERCLEEYVTSPLKFNAKLARLREVSRSWCRTIEDAKHLWFWASSQTSLQFLHRNLTLSRPILLSVDYIPTSIGYEELTSSHQHLEQFLEVVCAEIARWKSANLRIPPVSYDILQAYLSREATWLQDISIVMEGGPTLNTLLLGMPPWTALAAATISLFSNQARRLRKITLRDIPGTTLDVLLSCLLLSPNLEKLHLADIEFAEAIPPSLSPTINLLQLKNLSLIERAHPTALSNLSLAINSPVCANLELDLDQGLHGFTTNNQTSNLAAEKVASVIGNTVDLGLTSLEINPGILRWSARGEGCGFNIVLKDTEAANHVEQSCSFVSRTLLLVSPLSLPVTLNVGGCLSGTDSTTNFFILHNVPVPTLVPRFFSVIDPVELNANVFDDALSTLANFIAPQASSEAWLWPKLTDIHLYSEGTLAFGANTQSFGLEAFAAQVSHSYHPWLRSLEAHKKKKELKLVLHGQFGISKTVRAALLRGVRTLSGISVEGVSALRDNSDNY</sequence>
<dbReference type="Proteomes" id="UP000054248">
    <property type="component" value="Unassembled WGS sequence"/>
</dbReference>
<dbReference type="OrthoDB" id="3209937at2759"/>
<protein>
    <recommendedName>
        <fullName evidence="3">F-box domain-containing protein</fullName>
    </recommendedName>
</protein>
<name>A0A0C3ME16_9AGAM</name>
<gene>
    <name evidence="1" type="ORF">M407DRAFT_19032</name>
</gene>
<organism evidence="1 2">
    <name type="scientific">Tulasnella calospora MUT 4182</name>
    <dbReference type="NCBI Taxonomy" id="1051891"/>
    <lineage>
        <taxon>Eukaryota</taxon>
        <taxon>Fungi</taxon>
        <taxon>Dikarya</taxon>
        <taxon>Basidiomycota</taxon>
        <taxon>Agaricomycotina</taxon>
        <taxon>Agaricomycetes</taxon>
        <taxon>Cantharellales</taxon>
        <taxon>Tulasnellaceae</taxon>
        <taxon>Tulasnella</taxon>
    </lineage>
</organism>
<dbReference type="AlphaFoldDB" id="A0A0C3ME16"/>
<accession>A0A0C3ME16</accession>
<dbReference type="EMBL" id="KN822958">
    <property type="protein sequence ID" value="KIO32007.1"/>
    <property type="molecule type" value="Genomic_DNA"/>
</dbReference>
<evidence type="ECO:0000313" key="1">
    <source>
        <dbReference type="EMBL" id="KIO32007.1"/>
    </source>
</evidence>
<keyword evidence="2" id="KW-1185">Reference proteome</keyword>
<reference evidence="2" key="2">
    <citation type="submission" date="2015-01" db="EMBL/GenBank/DDBJ databases">
        <title>Evolutionary Origins and Diversification of the Mycorrhizal Mutualists.</title>
        <authorList>
            <consortium name="DOE Joint Genome Institute"/>
            <consortium name="Mycorrhizal Genomics Consortium"/>
            <person name="Kohler A."/>
            <person name="Kuo A."/>
            <person name="Nagy L.G."/>
            <person name="Floudas D."/>
            <person name="Copeland A."/>
            <person name="Barry K.W."/>
            <person name="Cichocki N."/>
            <person name="Veneault-Fourrey C."/>
            <person name="LaButti K."/>
            <person name="Lindquist E.A."/>
            <person name="Lipzen A."/>
            <person name="Lundell T."/>
            <person name="Morin E."/>
            <person name="Murat C."/>
            <person name="Riley R."/>
            <person name="Ohm R."/>
            <person name="Sun H."/>
            <person name="Tunlid A."/>
            <person name="Henrissat B."/>
            <person name="Grigoriev I.V."/>
            <person name="Hibbett D.S."/>
            <person name="Martin F."/>
        </authorList>
    </citation>
    <scope>NUCLEOTIDE SEQUENCE [LARGE SCALE GENOMIC DNA]</scope>
    <source>
        <strain evidence="2">MUT 4182</strain>
    </source>
</reference>
<reference evidence="1 2" key="1">
    <citation type="submission" date="2014-04" db="EMBL/GenBank/DDBJ databases">
        <authorList>
            <consortium name="DOE Joint Genome Institute"/>
            <person name="Kuo A."/>
            <person name="Girlanda M."/>
            <person name="Perotto S."/>
            <person name="Kohler A."/>
            <person name="Nagy L.G."/>
            <person name="Floudas D."/>
            <person name="Copeland A."/>
            <person name="Barry K.W."/>
            <person name="Cichocki N."/>
            <person name="Veneault-Fourrey C."/>
            <person name="LaButti K."/>
            <person name="Lindquist E.A."/>
            <person name="Lipzen A."/>
            <person name="Lundell T."/>
            <person name="Morin E."/>
            <person name="Murat C."/>
            <person name="Sun H."/>
            <person name="Tunlid A."/>
            <person name="Henrissat B."/>
            <person name="Grigoriev I.V."/>
            <person name="Hibbett D.S."/>
            <person name="Martin F."/>
            <person name="Nordberg H.P."/>
            <person name="Cantor M.N."/>
            <person name="Hua S.X."/>
        </authorList>
    </citation>
    <scope>NUCLEOTIDE SEQUENCE [LARGE SCALE GENOMIC DNA]</scope>
    <source>
        <strain evidence="1 2">MUT 4182</strain>
    </source>
</reference>
<evidence type="ECO:0000313" key="2">
    <source>
        <dbReference type="Proteomes" id="UP000054248"/>
    </source>
</evidence>
<dbReference type="HOGENOM" id="CLU_475029_0_0_1"/>
<evidence type="ECO:0008006" key="3">
    <source>
        <dbReference type="Google" id="ProtNLM"/>
    </source>
</evidence>
<proteinExistence type="predicted"/>